<name>R7Q0D5_CHOCR</name>
<feature type="compositionally biased region" description="Low complexity" evidence="1">
    <location>
        <begin position="213"/>
        <end position="225"/>
    </location>
</feature>
<proteinExistence type="predicted"/>
<feature type="region of interest" description="Disordered" evidence="1">
    <location>
        <begin position="178"/>
        <end position="244"/>
    </location>
</feature>
<dbReference type="KEGG" id="ccp:CHC_T00001353001"/>
<dbReference type="RefSeq" id="XP_005711777.1">
    <property type="nucleotide sequence ID" value="XM_005711720.1"/>
</dbReference>
<evidence type="ECO:0000313" key="2">
    <source>
        <dbReference type="EMBL" id="CDF32112.1"/>
    </source>
</evidence>
<dbReference type="Proteomes" id="UP000012073">
    <property type="component" value="Unassembled WGS sequence"/>
</dbReference>
<sequence length="244" mass="24895">MHQMHLNGQRSRRLRICAVCPWINRCAIYCCNQKRQALLSPFALTSARNDGAGNNQARTEHAHDAHGLPKYQRSNNGGPEGLGGEQNGSVTCGHCLLPLGLNPAGGGANNHACPQDQCQVSGDGGRGPCGDFESDSSARLQDALAAEPQDGERGLCGDLDGDELVGLSLYQACEVRDADDEGGVEEGGGDLEAVAEKGDGGGGGGGRRGSRGGAAQREQGDADQGAAGGGGDARCEGLDAKSGQ</sequence>
<evidence type="ECO:0000313" key="3">
    <source>
        <dbReference type="Proteomes" id="UP000012073"/>
    </source>
</evidence>
<accession>R7Q0D5</accession>
<feature type="region of interest" description="Disordered" evidence="1">
    <location>
        <begin position="50"/>
        <end position="83"/>
    </location>
</feature>
<dbReference type="GeneID" id="17319486"/>
<protein>
    <submittedName>
        <fullName evidence="2">Uncharacterized protein</fullName>
    </submittedName>
</protein>
<evidence type="ECO:0000256" key="1">
    <source>
        <dbReference type="SAM" id="MobiDB-lite"/>
    </source>
</evidence>
<feature type="compositionally biased region" description="Basic and acidic residues" evidence="1">
    <location>
        <begin position="233"/>
        <end position="244"/>
    </location>
</feature>
<feature type="compositionally biased region" description="Basic and acidic residues" evidence="1">
    <location>
        <begin position="58"/>
        <end position="67"/>
    </location>
</feature>
<feature type="compositionally biased region" description="Acidic residues" evidence="1">
    <location>
        <begin position="178"/>
        <end position="189"/>
    </location>
</feature>
<dbReference type="Gramene" id="CDF32112">
    <property type="protein sequence ID" value="CDF32112"/>
    <property type="gene ID" value="CHC_T00001353001"/>
</dbReference>
<keyword evidence="3" id="KW-1185">Reference proteome</keyword>
<reference evidence="3" key="1">
    <citation type="journal article" date="2013" name="Proc. Natl. Acad. Sci. U.S.A.">
        <title>Genome structure and metabolic features in the red seaweed Chondrus crispus shed light on evolution of the Archaeplastida.</title>
        <authorList>
            <person name="Collen J."/>
            <person name="Porcel B."/>
            <person name="Carre W."/>
            <person name="Ball S.G."/>
            <person name="Chaparro C."/>
            <person name="Tonon T."/>
            <person name="Barbeyron T."/>
            <person name="Michel G."/>
            <person name="Noel B."/>
            <person name="Valentin K."/>
            <person name="Elias M."/>
            <person name="Artiguenave F."/>
            <person name="Arun A."/>
            <person name="Aury J.M."/>
            <person name="Barbosa-Neto J.F."/>
            <person name="Bothwell J.H."/>
            <person name="Bouget F.Y."/>
            <person name="Brillet L."/>
            <person name="Cabello-Hurtado F."/>
            <person name="Capella-Gutierrez S."/>
            <person name="Charrier B."/>
            <person name="Cladiere L."/>
            <person name="Cock J.M."/>
            <person name="Coelho S.M."/>
            <person name="Colleoni C."/>
            <person name="Czjzek M."/>
            <person name="Da Silva C."/>
            <person name="Delage L."/>
            <person name="Denoeud F."/>
            <person name="Deschamps P."/>
            <person name="Dittami S.M."/>
            <person name="Gabaldon T."/>
            <person name="Gachon C.M."/>
            <person name="Groisillier A."/>
            <person name="Herve C."/>
            <person name="Jabbari K."/>
            <person name="Katinka M."/>
            <person name="Kloareg B."/>
            <person name="Kowalczyk N."/>
            <person name="Labadie K."/>
            <person name="Leblanc C."/>
            <person name="Lopez P.J."/>
            <person name="McLachlan D.H."/>
            <person name="Meslet-Cladiere L."/>
            <person name="Moustafa A."/>
            <person name="Nehr Z."/>
            <person name="Nyvall Collen P."/>
            <person name="Panaud O."/>
            <person name="Partensky F."/>
            <person name="Poulain J."/>
            <person name="Rensing S.A."/>
            <person name="Rousvoal S."/>
            <person name="Samson G."/>
            <person name="Symeonidi A."/>
            <person name="Weissenbach J."/>
            <person name="Zambounis A."/>
            <person name="Wincker P."/>
            <person name="Boyen C."/>
        </authorList>
    </citation>
    <scope>NUCLEOTIDE SEQUENCE [LARGE SCALE GENOMIC DNA]</scope>
    <source>
        <strain evidence="3">cv. Stackhouse</strain>
    </source>
</reference>
<dbReference type="AlphaFoldDB" id="R7Q0D5"/>
<organism evidence="2 3">
    <name type="scientific">Chondrus crispus</name>
    <name type="common">Carrageen Irish moss</name>
    <name type="synonym">Polymorpha crispa</name>
    <dbReference type="NCBI Taxonomy" id="2769"/>
    <lineage>
        <taxon>Eukaryota</taxon>
        <taxon>Rhodophyta</taxon>
        <taxon>Florideophyceae</taxon>
        <taxon>Rhodymeniophycidae</taxon>
        <taxon>Gigartinales</taxon>
        <taxon>Gigartinaceae</taxon>
        <taxon>Chondrus</taxon>
    </lineage>
</organism>
<gene>
    <name evidence="2" type="ORF">CHC_T00001353001</name>
</gene>
<dbReference type="EMBL" id="HG001459">
    <property type="protein sequence ID" value="CDF32112.1"/>
    <property type="molecule type" value="Genomic_DNA"/>
</dbReference>